<dbReference type="OrthoDB" id="9982100at2759"/>
<reference evidence="8" key="1">
    <citation type="submission" date="2017-02" db="UniProtKB">
        <authorList>
            <consortium name="WormBaseParasite"/>
        </authorList>
    </citation>
    <scope>IDENTIFICATION</scope>
</reference>
<dbReference type="SUPFAM" id="SSF51905">
    <property type="entry name" value="FAD/NAD(P)-binding domain"/>
    <property type="match status" value="1"/>
</dbReference>
<dbReference type="Gene3D" id="3.90.660.10">
    <property type="match status" value="1"/>
</dbReference>
<dbReference type="InterPro" id="IPR036188">
    <property type="entry name" value="FAD/NAD-bd_sf"/>
</dbReference>
<evidence type="ECO:0000313" key="8">
    <source>
        <dbReference type="WBParaSite" id="DME_0000591501-mRNA-1"/>
    </source>
</evidence>
<dbReference type="Gene3D" id="3.50.50.60">
    <property type="entry name" value="FAD/NAD(P)-binding domain"/>
    <property type="match status" value="1"/>
</dbReference>
<evidence type="ECO:0000256" key="2">
    <source>
        <dbReference type="ARBA" id="ARBA00023002"/>
    </source>
</evidence>
<dbReference type="PANTHER" id="PTHR10742">
    <property type="entry name" value="FLAVIN MONOAMINE OXIDASE"/>
    <property type="match status" value="1"/>
</dbReference>
<protein>
    <submittedName>
        <fullName evidence="8">Amino_oxidase domain-containing protein</fullName>
    </submittedName>
</protein>
<dbReference type="InterPro" id="IPR050281">
    <property type="entry name" value="Flavin_monoamine_oxidase"/>
</dbReference>
<dbReference type="PANTHER" id="PTHR10742:SF386">
    <property type="entry name" value="LYSINE-SPECIFIC HISTONE DEMETHYLASE 1A"/>
    <property type="match status" value="1"/>
</dbReference>
<dbReference type="Proteomes" id="UP000274756">
    <property type="component" value="Unassembled WGS sequence"/>
</dbReference>
<sequence length="315" mass="34749">MLRKKITIHESSLLVACNTRGGKEKIPDGLSNLIGTLSAGTEVLRNSVVEKVEYGTQGVKVDYRHNDEIQSIFGDMCICTLPLGVLKDSIKNISGSPHFEPALPVNKRKAIEQLGFGTINKVIGLWFNEKQMVHLVFGMIANSIFVILFFDRSFWDHQPVFGNIGESGWSRGELYMFQAVPDRSILVGLLSGEAANLSEDYEKRTIVIRAMNILIAVFGPSCPQKVPIDAVVTNWRTDPFARGAVSYVPTEATGDLYDKLAEPVLVENEQPRILFAGEHTIRNYPASLHGAFLSGVREAARVADYFSGSPFTLTS</sequence>
<reference evidence="5 7" key="2">
    <citation type="submission" date="2018-11" db="EMBL/GenBank/DDBJ databases">
        <authorList>
            <consortium name="Pathogen Informatics"/>
        </authorList>
    </citation>
    <scope>NUCLEOTIDE SEQUENCE [LARGE SCALE GENOMIC DNA]</scope>
</reference>
<feature type="domain" description="Amine oxidase" evidence="4">
    <location>
        <begin position="13"/>
        <end position="302"/>
    </location>
</feature>
<evidence type="ECO:0000256" key="3">
    <source>
        <dbReference type="SAM" id="Phobius"/>
    </source>
</evidence>
<dbReference type="SUPFAM" id="SSF54373">
    <property type="entry name" value="FAD-linked reductases, C-terminal domain"/>
    <property type="match status" value="1"/>
</dbReference>
<dbReference type="GO" id="GO:0016491">
    <property type="term" value="F:oxidoreductase activity"/>
    <property type="evidence" value="ECO:0007669"/>
    <property type="project" value="UniProtKB-KW"/>
</dbReference>
<keyword evidence="3" id="KW-0472">Membrane</keyword>
<name>A0A0N4UEU0_DRAME</name>
<dbReference type="GO" id="GO:0003682">
    <property type="term" value="F:chromatin binding"/>
    <property type="evidence" value="ECO:0007669"/>
    <property type="project" value="TreeGrafter"/>
</dbReference>
<dbReference type="InterPro" id="IPR002937">
    <property type="entry name" value="Amino_oxidase"/>
</dbReference>
<dbReference type="GO" id="GO:0050660">
    <property type="term" value="F:flavin adenine dinucleotide binding"/>
    <property type="evidence" value="ECO:0007669"/>
    <property type="project" value="TreeGrafter"/>
</dbReference>
<organism evidence="6 8">
    <name type="scientific">Dracunculus medinensis</name>
    <name type="common">Guinea worm</name>
    <dbReference type="NCBI Taxonomy" id="318479"/>
    <lineage>
        <taxon>Eukaryota</taxon>
        <taxon>Metazoa</taxon>
        <taxon>Ecdysozoa</taxon>
        <taxon>Nematoda</taxon>
        <taxon>Chromadorea</taxon>
        <taxon>Rhabditida</taxon>
        <taxon>Spirurina</taxon>
        <taxon>Dracunculoidea</taxon>
        <taxon>Dracunculidae</taxon>
        <taxon>Dracunculus</taxon>
    </lineage>
</organism>
<dbReference type="Pfam" id="PF01593">
    <property type="entry name" value="Amino_oxidase"/>
    <property type="match status" value="1"/>
</dbReference>
<keyword evidence="2" id="KW-0560">Oxidoreductase</keyword>
<gene>
    <name evidence="5" type="ORF">DME_LOCUS854</name>
</gene>
<evidence type="ECO:0000259" key="4">
    <source>
        <dbReference type="Pfam" id="PF01593"/>
    </source>
</evidence>
<evidence type="ECO:0000313" key="7">
    <source>
        <dbReference type="Proteomes" id="UP000274756"/>
    </source>
</evidence>
<comment type="similarity">
    <text evidence="1">Belongs to the flavin monoamine oxidase family.</text>
</comment>
<accession>A0A0N4UEU0</accession>
<evidence type="ECO:0000256" key="1">
    <source>
        <dbReference type="ARBA" id="ARBA00005995"/>
    </source>
</evidence>
<dbReference type="AlphaFoldDB" id="A0A0N4UEU0"/>
<dbReference type="STRING" id="318479.A0A0N4UEU0"/>
<dbReference type="Proteomes" id="UP000038040">
    <property type="component" value="Unplaced"/>
</dbReference>
<dbReference type="WBParaSite" id="DME_0000591501-mRNA-1">
    <property type="protein sequence ID" value="DME_0000591501-mRNA-1"/>
    <property type="gene ID" value="DME_0000591501"/>
</dbReference>
<dbReference type="EMBL" id="UYYG01000009">
    <property type="protein sequence ID" value="VDN50881.1"/>
    <property type="molecule type" value="Genomic_DNA"/>
</dbReference>
<dbReference type="GO" id="GO:0006338">
    <property type="term" value="P:chromatin remodeling"/>
    <property type="evidence" value="ECO:0007669"/>
    <property type="project" value="TreeGrafter"/>
</dbReference>
<evidence type="ECO:0000313" key="5">
    <source>
        <dbReference type="EMBL" id="VDN50881.1"/>
    </source>
</evidence>
<evidence type="ECO:0000313" key="6">
    <source>
        <dbReference type="Proteomes" id="UP000038040"/>
    </source>
</evidence>
<proteinExistence type="inferred from homology"/>
<keyword evidence="3" id="KW-1133">Transmembrane helix</keyword>
<keyword evidence="3" id="KW-0812">Transmembrane</keyword>
<feature type="transmembrane region" description="Helical" evidence="3">
    <location>
        <begin position="132"/>
        <end position="150"/>
    </location>
</feature>
<keyword evidence="7" id="KW-1185">Reference proteome</keyword>